<dbReference type="InterPro" id="IPR036163">
    <property type="entry name" value="HMA_dom_sf"/>
</dbReference>
<dbReference type="GO" id="GO:0046872">
    <property type="term" value="F:metal ion binding"/>
    <property type="evidence" value="ECO:0007669"/>
    <property type="project" value="InterPro"/>
</dbReference>
<evidence type="ECO:0000313" key="2">
    <source>
        <dbReference type="EMBL" id="KDO41964.1"/>
    </source>
</evidence>
<dbReference type="InterPro" id="IPR006121">
    <property type="entry name" value="HMA_dom"/>
</dbReference>
<gene>
    <name evidence="2" type="ORF">CISIN_1g034782mg</name>
</gene>
<dbReference type="SMR" id="A0A067DG55"/>
<evidence type="ECO:0000313" key="3">
    <source>
        <dbReference type="Proteomes" id="UP000027120"/>
    </source>
</evidence>
<evidence type="ECO:0000259" key="1">
    <source>
        <dbReference type="PROSITE" id="PS50846"/>
    </source>
</evidence>
<keyword evidence="3" id="KW-1185">Reference proteome</keyword>
<protein>
    <recommendedName>
        <fullName evidence="1">HMA domain-containing protein</fullName>
    </recommendedName>
</protein>
<dbReference type="Proteomes" id="UP000027120">
    <property type="component" value="Unassembled WGS sequence"/>
</dbReference>
<accession>A0A067DG55</accession>
<dbReference type="PROSITE" id="PS50846">
    <property type="entry name" value="HMA_2"/>
    <property type="match status" value="1"/>
</dbReference>
<sequence length="83" mass="8995">MASLSQEVILAADLRCDRCQDRIANAISRVNDVESMEVLVSEKKVILTYKSASEESSGKAAVGVKNNQSNKAVKGTAWFPSYS</sequence>
<organism evidence="2 3">
    <name type="scientific">Citrus sinensis</name>
    <name type="common">Sweet orange</name>
    <name type="synonym">Citrus aurantium var. sinensis</name>
    <dbReference type="NCBI Taxonomy" id="2711"/>
    <lineage>
        <taxon>Eukaryota</taxon>
        <taxon>Viridiplantae</taxon>
        <taxon>Streptophyta</taxon>
        <taxon>Embryophyta</taxon>
        <taxon>Tracheophyta</taxon>
        <taxon>Spermatophyta</taxon>
        <taxon>Magnoliopsida</taxon>
        <taxon>eudicotyledons</taxon>
        <taxon>Gunneridae</taxon>
        <taxon>Pentapetalae</taxon>
        <taxon>rosids</taxon>
        <taxon>malvids</taxon>
        <taxon>Sapindales</taxon>
        <taxon>Rutaceae</taxon>
        <taxon>Aurantioideae</taxon>
        <taxon>Citrus</taxon>
    </lineage>
</organism>
<dbReference type="EMBL" id="KK785535">
    <property type="protein sequence ID" value="KDO41964.1"/>
    <property type="molecule type" value="Genomic_DNA"/>
</dbReference>
<name>A0A067DG55_CITSI</name>
<dbReference type="AlphaFoldDB" id="A0A067DG55"/>
<feature type="domain" description="HMA" evidence="1">
    <location>
        <begin position="5"/>
        <end position="73"/>
    </location>
</feature>
<dbReference type="SUPFAM" id="SSF55008">
    <property type="entry name" value="HMA, heavy metal-associated domain"/>
    <property type="match status" value="1"/>
</dbReference>
<proteinExistence type="predicted"/>
<reference evidence="2 3" key="1">
    <citation type="submission" date="2014-04" db="EMBL/GenBank/DDBJ databases">
        <authorList>
            <consortium name="International Citrus Genome Consortium"/>
            <person name="Gmitter F."/>
            <person name="Chen C."/>
            <person name="Farmerie W."/>
            <person name="Harkins T."/>
            <person name="Desany B."/>
            <person name="Mohiuddin M."/>
            <person name="Kodira C."/>
            <person name="Borodovsky M."/>
            <person name="Lomsadze A."/>
            <person name="Burns P."/>
            <person name="Jenkins J."/>
            <person name="Prochnik S."/>
            <person name="Shu S."/>
            <person name="Chapman J."/>
            <person name="Pitluck S."/>
            <person name="Schmutz J."/>
            <person name="Rokhsar D."/>
        </authorList>
    </citation>
    <scope>NUCLEOTIDE SEQUENCE</scope>
</reference>
<dbReference type="Pfam" id="PF00403">
    <property type="entry name" value="HMA"/>
    <property type="match status" value="1"/>
</dbReference>
<dbReference type="Gene3D" id="3.30.70.100">
    <property type="match status" value="1"/>
</dbReference>